<proteinExistence type="predicted"/>
<accession>A0ABT2UEF7</accession>
<evidence type="ECO:0000313" key="2">
    <source>
        <dbReference type="Proteomes" id="UP001652445"/>
    </source>
</evidence>
<dbReference type="Proteomes" id="UP001652445">
    <property type="component" value="Unassembled WGS sequence"/>
</dbReference>
<gene>
    <name evidence="1" type="ORF">OB236_09620</name>
</gene>
<protein>
    <submittedName>
        <fullName evidence="1">Uncharacterized protein</fullName>
    </submittedName>
</protein>
<organism evidence="1 2">
    <name type="scientific">Paenibacillus baimaensis</name>
    <dbReference type="NCBI Taxonomy" id="2982185"/>
    <lineage>
        <taxon>Bacteria</taxon>
        <taxon>Bacillati</taxon>
        <taxon>Bacillota</taxon>
        <taxon>Bacilli</taxon>
        <taxon>Bacillales</taxon>
        <taxon>Paenibacillaceae</taxon>
        <taxon>Paenibacillus</taxon>
    </lineage>
</organism>
<name>A0ABT2UEF7_9BACL</name>
<reference evidence="1 2" key="1">
    <citation type="submission" date="2022-09" db="EMBL/GenBank/DDBJ databases">
        <authorList>
            <person name="Han X.L."/>
            <person name="Wang Q."/>
            <person name="Lu T."/>
        </authorList>
    </citation>
    <scope>NUCLEOTIDE SEQUENCE [LARGE SCALE GENOMIC DNA]</scope>
    <source>
        <strain evidence="1 2">WQ 127069</strain>
    </source>
</reference>
<dbReference type="RefSeq" id="WP_262683776.1">
    <property type="nucleotide sequence ID" value="NZ_JAOQIO010000023.1"/>
</dbReference>
<sequence>MKTQFRRVKVGKTSKTPETRAKLHKVLGRAFPQDKEFFSGDVNKIVDIIKNLRNYYSNKIIGFINYYEDDNTTYSVDFFYDDGDINDSIESLSKSGFLNNREATNYGR</sequence>
<dbReference type="EMBL" id="JAOQIO010000023">
    <property type="protein sequence ID" value="MCU6792386.1"/>
    <property type="molecule type" value="Genomic_DNA"/>
</dbReference>
<comment type="caution">
    <text evidence="1">The sequence shown here is derived from an EMBL/GenBank/DDBJ whole genome shotgun (WGS) entry which is preliminary data.</text>
</comment>
<evidence type="ECO:0000313" key="1">
    <source>
        <dbReference type="EMBL" id="MCU6792386.1"/>
    </source>
</evidence>
<keyword evidence="2" id="KW-1185">Reference proteome</keyword>